<dbReference type="GO" id="GO:0005524">
    <property type="term" value="F:ATP binding"/>
    <property type="evidence" value="ECO:0007669"/>
    <property type="project" value="UniProtKB-KW"/>
</dbReference>
<dbReference type="AlphaFoldDB" id="G0EV73"/>
<dbReference type="InterPro" id="IPR014729">
    <property type="entry name" value="Rossmann-like_a/b/a_fold"/>
</dbReference>
<evidence type="ECO:0000259" key="21">
    <source>
        <dbReference type="SMART" id="SM00904"/>
    </source>
</evidence>
<feature type="domain" description="Riboflavin kinase" evidence="21">
    <location>
        <begin position="232"/>
        <end position="357"/>
    </location>
</feature>
<evidence type="ECO:0000256" key="3">
    <source>
        <dbReference type="ARBA" id="ARBA00005201"/>
    </source>
</evidence>
<dbReference type="InterPro" id="IPR002606">
    <property type="entry name" value="Riboflavin_kinase_bac"/>
</dbReference>
<dbReference type="Pfam" id="PF06574">
    <property type="entry name" value="FAD_syn"/>
    <property type="match status" value="1"/>
</dbReference>
<keyword evidence="11 22" id="KW-0548">Nucleotidyltransferase</keyword>
<keyword evidence="9" id="KW-0288">FMN</keyword>
<dbReference type="GO" id="GO:0003919">
    <property type="term" value="F:FMN adenylyltransferase activity"/>
    <property type="evidence" value="ECO:0007669"/>
    <property type="project" value="UniProtKB-EC"/>
</dbReference>
<dbReference type="NCBIfam" id="NF004162">
    <property type="entry name" value="PRK05627.1-5"/>
    <property type="match status" value="1"/>
</dbReference>
<comment type="similarity">
    <text evidence="4">Belongs to the RibF family.</text>
</comment>
<dbReference type="SMART" id="SM00904">
    <property type="entry name" value="Flavokinase"/>
    <property type="match status" value="1"/>
</dbReference>
<evidence type="ECO:0000256" key="9">
    <source>
        <dbReference type="ARBA" id="ARBA00022643"/>
    </source>
</evidence>
<dbReference type="NCBIfam" id="NF004160">
    <property type="entry name" value="PRK05627.1-3"/>
    <property type="match status" value="1"/>
</dbReference>
<dbReference type="UniPathway" id="UPA00276">
    <property type="reaction ID" value="UER00406"/>
</dbReference>
<dbReference type="GO" id="GO:0006747">
    <property type="term" value="P:FAD biosynthetic process"/>
    <property type="evidence" value="ECO:0007669"/>
    <property type="project" value="UniProtKB-UniPathway"/>
</dbReference>
<dbReference type="InterPro" id="IPR004821">
    <property type="entry name" value="Cyt_trans-like"/>
</dbReference>
<evidence type="ECO:0000256" key="11">
    <source>
        <dbReference type="ARBA" id="ARBA00022695"/>
    </source>
</evidence>
<dbReference type="EMBL" id="CP002877">
    <property type="protein sequence ID" value="AEI78313.1"/>
    <property type="molecule type" value="Genomic_DNA"/>
</dbReference>
<accession>G0EV73</accession>
<evidence type="ECO:0000256" key="17">
    <source>
        <dbReference type="ARBA" id="ARBA00032176"/>
    </source>
</evidence>
<evidence type="ECO:0000256" key="13">
    <source>
        <dbReference type="ARBA" id="ARBA00022777"/>
    </source>
</evidence>
<dbReference type="CDD" id="cd02064">
    <property type="entry name" value="FAD_synthetase_N"/>
    <property type="match status" value="1"/>
</dbReference>
<evidence type="ECO:0000256" key="18">
    <source>
        <dbReference type="ARBA" id="ARBA00047880"/>
    </source>
</evidence>
<evidence type="ECO:0000256" key="10">
    <source>
        <dbReference type="ARBA" id="ARBA00022679"/>
    </source>
</evidence>
<evidence type="ECO:0000256" key="4">
    <source>
        <dbReference type="ARBA" id="ARBA00010214"/>
    </source>
</evidence>
<keyword evidence="15" id="KW-0067">ATP-binding</keyword>
<evidence type="ECO:0000256" key="12">
    <source>
        <dbReference type="ARBA" id="ARBA00022741"/>
    </source>
</evidence>
<dbReference type="NCBIfam" id="NF004159">
    <property type="entry name" value="PRK05627.1-2"/>
    <property type="match status" value="1"/>
</dbReference>
<evidence type="ECO:0000256" key="14">
    <source>
        <dbReference type="ARBA" id="ARBA00022827"/>
    </source>
</evidence>
<proteinExistence type="inferred from homology"/>
<comment type="pathway">
    <text evidence="2">Cofactor biosynthesis; FAD biosynthesis; FAD from FMN: step 1/1.</text>
</comment>
<keyword evidence="16" id="KW-0511">Multifunctional enzyme</keyword>
<dbReference type="NCBIfam" id="NF004163">
    <property type="entry name" value="PRK05627.1-6"/>
    <property type="match status" value="1"/>
</dbReference>
<dbReference type="Gene3D" id="3.40.50.620">
    <property type="entry name" value="HUPs"/>
    <property type="match status" value="1"/>
</dbReference>
<dbReference type="Gene3D" id="2.40.30.30">
    <property type="entry name" value="Riboflavin kinase-like"/>
    <property type="match status" value="1"/>
</dbReference>
<dbReference type="KEGG" id="cnc:CNE_1c30010"/>
<evidence type="ECO:0000313" key="23">
    <source>
        <dbReference type="Proteomes" id="UP000006798"/>
    </source>
</evidence>
<dbReference type="EC" id="2.7.7.2" evidence="6"/>
<dbReference type="HOGENOM" id="CLU_048437_0_1_4"/>
<dbReference type="SUPFAM" id="SSF82114">
    <property type="entry name" value="Riboflavin kinase-like"/>
    <property type="match status" value="1"/>
</dbReference>
<comment type="pathway">
    <text evidence="3">Cofactor biosynthesis; FMN biosynthesis; FMN from riboflavin (ATP route): step 1/1.</text>
</comment>
<evidence type="ECO:0000256" key="19">
    <source>
        <dbReference type="ARBA" id="ARBA00049494"/>
    </source>
</evidence>
<keyword evidence="13" id="KW-0418">Kinase</keyword>
<evidence type="ECO:0000256" key="20">
    <source>
        <dbReference type="SAM" id="MobiDB-lite"/>
    </source>
</evidence>
<dbReference type="PANTHER" id="PTHR22749:SF6">
    <property type="entry name" value="RIBOFLAVIN KINASE"/>
    <property type="match status" value="1"/>
</dbReference>
<gene>
    <name evidence="22" type="primary">ribF</name>
    <name evidence="22" type="ordered locus">CNE_1c30010</name>
</gene>
<evidence type="ECO:0000256" key="15">
    <source>
        <dbReference type="ARBA" id="ARBA00022840"/>
    </source>
</evidence>
<evidence type="ECO:0000256" key="6">
    <source>
        <dbReference type="ARBA" id="ARBA00012393"/>
    </source>
</evidence>
<dbReference type="NCBIfam" id="TIGR00125">
    <property type="entry name" value="cyt_tran_rel"/>
    <property type="match status" value="1"/>
</dbReference>
<comment type="catalytic activity">
    <reaction evidence="18">
        <text>riboflavin + ATP = FMN + ADP + H(+)</text>
        <dbReference type="Rhea" id="RHEA:14357"/>
        <dbReference type="ChEBI" id="CHEBI:15378"/>
        <dbReference type="ChEBI" id="CHEBI:30616"/>
        <dbReference type="ChEBI" id="CHEBI:57986"/>
        <dbReference type="ChEBI" id="CHEBI:58210"/>
        <dbReference type="ChEBI" id="CHEBI:456216"/>
        <dbReference type="EC" id="2.7.1.26"/>
    </reaction>
</comment>
<evidence type="ECO:0000256" key="2">
    <source>
        <dbReference type="ARBA" id="ARBA00004726"/>
    </source>
</evidence>
<evidence type="ECO:0000256" key="16">
    <source>
        <dbReference type="ARBA" id="ARBA00023268"/>
    </source>
</evidence>
<keyword evidence="10 22" id="KW-0808">Transferase</keyword>
<dbReference type="InterPro" id="IPR015865">
    <property type="entry name" value="Riboflavin_kinase_bac/euk"/>
</dbReference>
<comment type="catalytic activity">
    <reaction evidence="19">
        <text>FMN + ATP + H(+) = FAD + diphosphate</text>
        <dbReference type="Rhea" id="RHEA:17237"/>
        <dbReference type="ChEBI" id="CHEBI:15378"/>
        <dbReference type="ChEBI" id="CHEBI:30616"/>
        <dbReference type="ChEBI" id="CHEBI:33019"/>
        <dbReference type="ChEBI" id="CHEBI:57692"/>
        <dbReference type="ChEBI" id="CHEBI:58210"/>
        <dbReference type="EC" id="2.7.7.2"/>
    </reaction>
</comment>
<dbReference type="NCBIfam" id="TIGR00083">
    <property type="entry name" value="ribF"/>
    <property type="match status" value="1"/>
</dbReference>
<comment type="function">
    <text evidence="1">Catalyzes the phosphorylation of riboflavin to FMN followed by the adenylation of FMN to FAD.</text>
</comment>
<dbReference type="FunFam" id="3.40.50.620:FF:000021">
    <property type="entry name" value="Riboflavin biosynthesis protein"/>
    <property type="match status" value="1"/>
</dbReference>
<dbReference type="InterPro" id="IPR015864">
    <property type="entry name" value="FAD_synthase"/>
</dbReference>
<keyword evidence="12" id="KW-0547">Nucleotide-binding</keyword>
<dbReference type="Proteomes" id="UP000006798">
    <property type="component" value="Chromosome 1"/>
</dbReference>
<protein>
    <recommendedName>
        <fullName evidence="7">Bifunctional riboflavin kinase/FMN adenylyltransferase</fullName>
        <ecNumber evidence="5">2.7.1.26</ecNumber>
        <ecNumber evidence="6">2.7.7.2</ecNumber>
    </recommendedName>
    <alternativeName>
        <fullName evidence="17">Riboflavin biosynthesis protein RibF</fullName>
    </alternativeName>
</protein>
<feature type="region of interest" description="Disordered" evidence="20">
    <location>
        <begin position="1"/>
        <end position="26"/>
    </location>
</feature>
<evidence type="ECO:0000256" key="1">
    <source>
        <dbReference type="ARBA" id="ARBA00002121"/>
    </source>
</evidence>
<sequence>MPPFAASRHAARAGCGTKTAARHRPRAAGAVSGPIRLIMLALTETFPAVPVKVFRGLPNAESRAPCALTIGNFDGVHRGHQSLLARARAAADARGLPLCVMTFEPHPREFFTPDKAPTRIALLRDKLESLRRNGVDRVVVEHFNAHFAAQSPQAFVENVLWHGLHARWVLVGDDFRFGAKRAGDFTYLQEAGRRYGFDVEQMGSVSEGGIRISSSAVRQALADGDLEHARRLLGHGYAISGHVIHGRKLGRDLGFPTLNLRISHKRPAVSGIFVVQVHGIADQPFPGVASIGVRPTIEDAGRVLLEVHLFDFKENLYGKLVRVEFMKKLRDEARFDNLDQLTAAIAKDSADARAFFGLTAPGAAEGSGGRDFATSATDRIR</sequence>
<evidence type="ECO:0000256" key="7">
    <source>
        <dbReference type="ARBA" id="ARBA00018483"/>
    </source>
</evidence>
<reference evidence="22 23" key="1">
    <citation type="journal article" date="2011" name="J. Bacteriol.">
        <title>Complete genome sequence of the type strain Cupriavidus necator N-1.</title>
        <authorList>
            <person name="Poehlein A."/>
            <person name="Kusian B."/>
            <person name="Friedrich B."/>
            <person name="Daniel R."/>
            <person name="Bowien B."/>
        </authorList>
    </citation>
    <scope>NUCLEOTIDE SEQUENCE [LARGE SCALE GENOMIC DNA]</scope>
    <source>
        <strain evidence="23">ATCC 43291 / DSM 13513 / CCUG 52238 / LMG 8453 / N-1</strain>
    </source>
</reference>
<name>G0EV73_CUPNN</name>
<dbReference type="Pfam" id="PF01687">
    <property type="entry name" value="Flavokinase"/>
    <property type="match status" value="1"/>
</dbReference>
<evidence type="ECO:0000256" key="5">
    <source>
        <dbReference type="ARBA" id="ARBA00012105"/>
    </source>
</evidence>
<dbReference type="InterPro" id="IPR023468">
    <property type="entry name" value="Riboflavin_kinase"/>
</dbReference>
<dbReference type="InterPro" id="IPR023465">
    <property type="entry name" value="Riboflavin_kinase_dom_sf"/>
</dbReference>
<dbReference type="GO" id="GO:0009398">
    <property type="term" value="P:FMN biosynthetic process"/>
    <property type="evidence" value="ECO:0007669"/>
    <property type="project" value="UniProtKB-UniPathway"/>
</dbReference>
<dbReference type="GO" id="GO:0009231">
    <property type="term" value="P:riboflavin biosynthetic process"/>
    <property type="evidence" value="ECO:0007669"/>
    <property type="project" value="InterPro"/>
</dbReference>
<dbReference type="EC" id="2.7.1.26" evidence="5"/>
<dbReference type="GO" id="GO:0008531">
    <property type="term" value="F:riboflavin kinase activity"/>
    <property type="evidence" value="ECO:0007669"/>
    <property type="project" value="UniProtKB-EC"/>
</dbReference>
<dbReference type="UniPathway" id="UPA00277">
    <property type="reaction ID" value="UER00407"/>
</dbReference>
<evidence type="ECO:0000313" key="22">
    <source>
        <dbReference type="EMBL" id="AEI78313.1"/>
    </source>
</evidence>
<keyword evidence="8" id="KW-0285">Flavoprotein</keyword>
<evidence type="ECO:0000256" key="8">
    <source>
        <dbReference type="ARBA" id="ARBA00022630"/>
    </source>
</evidence>
<dbReference type="SUPFAM" id="SSF52374">
    <property type="entry name" value="Nucleotidylyl transferase"/>
    <property type="match status" value="1"/>
</dbReference>
<organism evidence="22 23">
    <name type="scientific">Cupriavidus necator (strain ATCC 43291 / DSM 13513 / CCUG 52238 / LMG 8453 / N-1)</name>
    <name type="common">Ralstonia eutropha</name>
    <dbReference type="NCBI Taxonomy" id="1042878"/>
    <lineage>
        <taxon>Bacteria</taxon>
        <taxon>Pseudomonadati</taxon>
        <taxon>Pseudomonadota</taxon>
        <taxon>Betaproteobacteria</taxon>
        <taxon>Burkholderiales</taxon>
        <taxon>Burkholderiaceae</taxon>
        <taxon>Cupriavidus</taxon>
    </lineage>
</organism>
<keyword evidence="14" id="KW-0274">FAD</keyword>
<dbReference type="PANTHER" id="PTHR22749">
    <property type="entry name" value="RIBOFLAVIN KINASE/FMN ADENYLYLTRANSFERASE"/>
    <property type="match status" value="1"/>
</dbReference>